<dbReference type="InterPro" id="IPR050213">
    <property type="entry name" value="GST_superfamily"/>
</dbReference>
<dbReference type="GO" id="GO:0006749">
    <property type="term" value="P:glutathione metabolic process"/>
    <property type="evidence" value="ECO:0007669"/>
    <property type="project" value="TreeGrafter"/>
</dbReference>
<dbReference type="PANTHER" id="PTHR11571">
    <property type="entry name" value="GLUTATHIONE S-TRANSFERASE"/>
    <property type="match status" value="1"/>
</dbReference>
<reference evidence="8" key="1">
    <citation type="journal article" date="2019" name="Aquat. Toxicol.">
        <title>The genome of the freshwater water flea Daphnia magna: A potential use for freshwater molecular ecotoxicology.</title>
        <authorList>
            <person name="Lee B.Y."/>
            <person name="Choi B.S."/>
            <person name="Kim M.S."/>
            <person name="Park J.C."/>
            <person name="Jeong C.B."/>
            <person name="Han J."/>
            <person name="Lee J.S."/>
        </authorList>
    </citation>
    <scope>NUCLEOTIDE SEQUENCE</scope>
</reference>
<dbReference type="GO" id="GO:0042802">
    <property type="term" value="F:identical protein binding"/>
    <property type="evidence" value="ECO:0007669"/>
    <property type="project" value="UniProtKB-ARBA"/>
</dbReference>
<evidence type="ECO:0000256" key="2">
    <source>
        <dbReference type="ARBA" id="ARBA00012452"/>
    </source>
</evidence>
<dbReference type="InterPro" id="IPR036249">
    <property type="entry name" value="Thioredoxin-like_sf"/>
</dbReference>
<dbReference type="PANTHER" id="PTHR11571:SF253">
    <property type="entry name" value="S-TRANSFERASE, PUTATIVE-RELATED"/>
    <property type="match status" value="1"/>
</dbReference>
<dbReference type="InterPro" id="IPR040079">
    <property type="entry name" value="Glutathione_S-Trfase"/>
</dbReference>
<dbReference type="FunFam" id="1.20.1050.10:FF:000003">
    <property type="entry name" value="Glutathione S-transferase 2"/>
    <property type="match status" value="1"/>
</dbReference>
<protein>
    <recommendedName>
        <fullName evidence="4">Glutathione S-transferase</fullName>
        <ecNumber evidence="2">2.5.1.18</ecNumber>
    </recommendedName>
    <alternativeName>
        <fullName evidence="5">GST class-mu</fullName>
    </alternativeName>
</protein>
<evidence type="ECO:0000256" key="3">
    <source>
        <dbReference type="ARBA" id="ARBA00022679"/>
    </source>
</evidence>
<feature type="domain" description="GST C-terminal" evidence="7">
    <location>
        <begin position="91"/>
        <end position="209"/>
    </location>
</feature>
<evidence type="ECO:0000313" key="8">
    <source>
        <dbReference type="EMBL" id="QBM06416.1"/>
    </source>
</evidence>
<organism evidence="8">
    <name type="scientific">Daphnia magna</name>
    <dbReference type="NCBI Taxonomy" id="35525"/>
    <lineage>
        <taxon>Eukaryota</taxon>
        <taxon>Metazoa</taxon>
        <taxon>Ecdysozoa</taxon>
        <taxon>Arthropoda</taxon>
        <taxon>Crustacea</taxon>
        <taxon>Branchiopoda</taxon>
        <taxon>Diplostraca</taxon>
        <taxon>Cladocera</taxon>
        <taxon>Anomopoda</taxon>
        <taxon>Daphniidae</taxon>
        <taxon>Daphnia</taxon>
    </lineage>
</organism>
<name>A0A482DPB5_9CRUS</name>
<dbReference type="Pfam" id="PF14497">
    <property type="entry name" value="GST_C_3"/>
    <property type="match status" value="1"/>
</dbReference>
<dbReference type="SFLD" id="SFLDG01205">
    <property type="entry name" value="AMPS.1"/>
    <property type="match status" value="1"/>
</dbReference>
<dbReference type="InterPro" id="IPR003081">
    <property type="entry name" value="GST_mu"/>
</dbReference>
<dbReference type="EMBL" id="MK541961">
    <property type="protein sequence ID" value="QBM06416.1"/>
    <property type="molecule type" value="mRNA"/>
</dbReference>
<accession>A0A482DPB5</accession>
<dbReference type="Gene3D" id="3.40.30.10">
    <property type="entry name" value="Glutaredoxin"/>
    <property type="match status" value="1"/>
</dbReference>
<dbReference type="InterPro" id="IPR004045">
    <property type="entry name" value="Glutathione_S-Trfase_N"/>
</dbReference>
<dbReference type="SUPFAM" id="SSF52833">
    <property type="entry name" value="Thioredoxin-like"/>
    <property type="match status" value="1"/>
</dbReference>
<dbReference type="GO" id="GO:0004364">
    <property type="term" value="F:glutathione transferase activity"/>
    <property type="evidence" value="ECO:0007669"/>
    <property type="project" value="UniProtKB-EC"/>
</dbReference>
<evidence type="ECO:0000256" key="4">
    <source>
        <dbReference type="ARBA" id="ARBA00071200"/>
    </source>
</evidence>
<evidence type="ECO:0000256" key="5">
    <source>
        <dbReference type="ARBA" id="ARBA00081375"/>
    </source>
</evidence>
<dbReference type="SFLD" id="SFLDG00363">
    <property type="entry name" value="AMPS_(cytGST):_Alpha-__Mu-__Pi"/>
    <property type="match status" value="1"/>
</dbReference>
<dbReference type="SUPFAM" id="SSF47616">
    <property type="entry name" value="GST C-terminal domain-like"/>
    <property type="match status" value="1"/>
</dbReference>
<dbReference type="PRINTS" id="PR01267">
    <property type="entry name" value="GSTRNSFRASEM"/>
</dbReference>
<dbReference type="PROSITE" id="PS50405">
    <property type="entry name" value="GST_CTER"/>
    <property type="match status" value="1"/>
</dbReference>
<evidence type="ECO:0000259" key="6">
    <source>
        <dbReference type="PROSITE" id="PS50404"/>
    </source>
</evidence>
<dbReference type="InterPro" id="IPR010987">
    <property type="entry name" value="Glutathione-S-Trfase_C-like"/>
</dbReference>
<comment type="similarity">
    <text evidence="1">Belongs to the GST superfamily. Mu family.</text>
</comment>
<dbReference type="OrthoDB" id="4951845at2759"/>
<dbReference type="AlphaFoldDB" id="A0A482DPB5"/>
<dbReference type="Pfam" id="PF02798">
    <property type="entry name" value="GST_N"/>
    <property type="match status" value="1"/>
</dbReference>
<keyword evidence="3 8" id="KW-0808">Transferase</keyword>
<proteinExistence type="evidence at transcript level"/>
<feature type="domain" description="GST N-terminal" evidence="6">
    <location>
        <begin position="2"/>
        <end position="89"/>
    </location>
</feature>
<dbReference type="InterPro" id="IPR036282">
    <property type="entry name" value="Glutathione-S-Trfase_C_sf"/>
</dbReference>
<dbReference type="CDD" id="cd03075">
    <property type="entry name" value="GST_N_Mu"/>
    <property type="match status" value="1"/>
</dbReference>
<dbReference type="Gene3D" id="1.20.1050.10">
    <property type="match status" value="1"/>
</dbReference>
<dbReference type="FunFam" id="3.40.30.10:FF:000019">
    <property type="entry name" value="Glutathione S-transferase Mu"/>
    <property type="match status" value="1"/>
</dbReference>
<dbReference type="PROSITE" id="PS50404">
    <property type="entry name" value="GST_NTER"/>
    <property type="match status" value="1"/>
</dbReference>
<evidence type="ECO:0000259" key="7">
    <source>
        <dbReference type="PROSITE" id="PS50405"/>
    </source>
</evidence>
<evidence type="ECO:0000256" key="1">
    <source>
        <dbReference type="ARBA" id="ARBA00005861"/>
    </source>
</evidence>
<sequence length="219" mass="25148">MASVKTGYWNIRGYMQPIRLLLAYAGVEHEDKRYNIGSAPEYDRSEWLADKFNLGLDFPNCPYLIDGDVKLSQTFAILKYLGRKHGLAPKTEAEHIRMDLTEAEANDMRTNWSTLCYNADFEKLKPEFLKNLSVKLKEMSTFLGSHPYFAGENITCIDFVMYELLDQQSQMSPGVLDEFPNLKEFHARIENLEKVAAYLKSDKCIKYPFNGPMAEFGGK</sequence>
<dbReference type="InterPro" id="IPR004046">
    <property type="entry name" value="GST_C"/>
</dbReference>
<dbReference type="EC" id="2.5.1.18" evidence="2"/>
<dbReference type="SFLD" id="SFLDS00019">
    <property type="entry name" value="Glutathione_Transferase_(cytos"/>
    <property type="match status" value="1"/>
</dbReference>